<dbReference type="GO" id="GO:0005085">
    <property type="term" value="F:guanyl-nucleotide exchange factor activity"/>
    <property type="evidence" value="ECO:0007669"/>
    <property type="project" value="UniProtKB-KW"/>
</dbReference>
<accession>A0ABD1ZGF7</accession>
<evidence type="ECO:0000256" key="4">
    <source>
        <dbReference type="ARBA" id="ARBA00006451"/>
    </source>
</evidence>
<dbReference type="InterPro" id="IPR058865">
    <property type="entry name" value="GDPGP1_C"/>
</dbReference>
<dbReference type="Pfam" id="PF26217">
    <property type="entry name" value="GDPGP1_N"/>
    <property type="match status" value="1"/>
</dbReference>
<evidence type="ECO:0000259" key="13">
    <source>
        <dbReference type="Pfam" id="PF26216"/>
    </source>
</evidence>
<evidence type="ECO:0000256" key="1">
    <source>
        <dbReference type="ARBA" id="ARBA00000063"/>
    </source>
</evidence>
<evidence type="ECO:0000256" key="11">
    <source>
        <dbReference type="ARBA" id="ARBA00022741"/>
    </source>
</evidence>
<evidence type="ECO:0000256" key="3">
    <source>
        <dbReference type="ARBA" id="ARBA00004496"/>
    </source>
</evidence>
<evidence type="ECO:0000256" key="5">
    <source>
        <dbReference type="ARBA" id="ARBA00012507"/>
    </source>
</evidence>
<comment type="subcellular location">
    <subcellularLocation>
        <location evidence="3">Cytoplasm</location>
    </subcellularLocation>
</comment>
<keyword evidence="9" id="KW-0808">Transferase</keyword>
<sequence length="395" mass="44549">MTTIKRVSTIVSINQNGDVNPNLPEGTLPLYRFAKRDTPQKVSGSALVISNHANSAPDSPRSEEETTCLDDLIFQEWIDREKKGLFRYRVADCKNKVLEGDSGFIAQLNEGRHLKKRATEFRIDEVLQPYDPKKFNFTKVDAREILFAFEENDDNSTEFLENGPIGESPNLVVINVSPIDFGHVLLVPKYKSQLPQRIDKESLLLALHMAVDVNNPHFRLGYNSLGAFASLNHLHFQAYYLFDTLPIERARTSRIFESRKAGGLKISELVDYPVKVIMYEVGESLKELADVVGEACIKLQTNNLPFNLLISYCGSRVFLIPQCYAEKQARGEVDQAFLDTEVNPAAWEISGHIVLKHREDFHAATEESVKNLLAQVSLSESHFSEVKTMCCAGLR</sequence>
<proteinExistence type="inferred from homology"/>
<evidence type="ECO:0000256" key="9">
    <source>
        <dbReference type="ARBA" id="ARBA00022679"/>
    </source>
</evidence>
<dbReference type="AlphaFoldDB" id="A0ABD1ZGF7"/>
<dbReference type="EMBL" id="JBHFFA010000001">
    <property type="protein sequence ID" value="KAL2650075.1"/>
    <property type="molecule type" value="Genomic_DNA"/>
</dbReference>
<keyword evidence="11" id="KW-0547">Nucleotide-binding</keyword>
<feature type="domain" description="GDPGP1-like N-terminal" evidence="14">
    <location>
        <begin position="69"/>
        <end position="239"/>
    </location>
</feature>
<dbReference type="GO" id="GO:0000166">
    <property type="term" value="F:nucleotide binding"/>
    <property type="evidence" value="ECO:0007669"/>
    <property type="project" value="UniProtKB-KW"/>
</dbReference>
<dbReference type="GO" id="GO:0080048">
    <property type="term" value="F:GDP-D-glucose phosphorylase activity"/>
    <property type="evidence" value="ECO:0007669"/>
    <property type="project" value="UniProtKB-EC"/>
</dbReference>
<comment type="similarity">
    <text evidence="4">Belongs to the GDPGP1 family.</text>
</comment>
<evidence type="ECO:0000313" key="15">
    <source>
        <dbReference type="EMBL" id="KAL2650075.1"/>
    </source>
</evidence>
<feature type="domain" description="GDPGP1-like C-terminal" evidence="13">
    <location>
        <begin position="246"/>
        <end position="392"/>
    </location>
</feature>
<evidence type="ECO:0000259" key="14">
    <source>
        <dbReference type="Pfam" id="PF26217"/>
    </source>
</evidence>
<dbReference type="InterPro" id="IPR058866">
    <property type="entry name" value="GDPGP1_N"/>
</dbReference>
<dbReference type="InterPro" id="IPR026506">
    <property type="entry name" value="GDPGP"/>
</dbReference>
<keyword evidence="8" id="KW-0344">Guanine-nucleotide releasing factor</keyword>
<evidence type="ECO:0000256" key="12">
    <source>
        <dbReference type="ARBA" id="ARBA00022801"/>
    </source>
</evidence>
<protein>
    <recommendedName>
        <fullName evidence="6">GDP-D-glucose phosphorylase 1</fullName>
        <ecNumber evidence="5">2.7.7.78</ecNumber>
    </recommendedName>
</protein>
<dbReference type="PANTHER" id="PTHR20884:SF8">
    <property type="entry name" value="GDP-D-GLUCOSE PHOSPHORYLASE 1"/>
    <property type="match status" value="1"/>
</dbReference>
<evidence type="ECO:0000256" key="8">
    <source>
        <dbReference type="ARBA" id="ARBA00022658"/>
    </source>
</evidence>
<keyword evidence="16" id="KW-1185">Reference proteome</keyword>
<comment type="caution">
    <text evidence="15">The sequence shown here is derived from an EMBL/GenBank/DDBJ whole genome shotgun (WGS) entry which is preliminary data.</text>
</comment>
<evidence type="ECO:0000313" key="16">
    <source>
        <dbReference type="Proteomes" id="UP001605036"/>
    </source>
</evidence>
<dbReference type="Proteomes" id="UP001605036">
    <property type="component" value="Unassembled WGS sequence"/>
</dbReference>
<dbReference type="EC" id="2.7.7.78" evidence="5"/>
<keyword evidence="12" id="KW-0378">Hydrolase</keyword>
<dbReference type="PANTHER" id="PTHR20884">
    <property type="entry name" value="GDP-D-GLUCOSE PHOSPHORYLASE 1"/>
    <property type="match status" value="1"/>
</dbReference>
<comment type="catalytic activity">
    <reaction evidence="1">
        <text>GDP-alpha-D-glucose + phosphate = alpha-D-glucose 1-phosphate + GDP + H(+)</text>
        <dbReference type="Rhea" id="RHEA:30387"/>
        <dbReference type="ChEBI" id="CHEBI:15378"/>
        <dbReference type="ChEBI" id="CHEBI:43474"/>
        <dbReference type="ChEBI" id="CHEBI:58189"/>
        <dbReference type="ChEBI" id="CHEBI:58601"/>
        <dbReference type="ChEBI" id="CHEBI:62230"/>
        <dbReference type="EC" id="2.7.7.78"/>
    </reaction>
</comment>
<organism evidence="15 16">
    <name type="scientific">Riccia fluitans</name>
    <dbReference type="NCBI Taxonomy" id="41844"/>
    <lineage>
        <taxon>Eukaryota</taxon>
        <taxon>Viridiplantae</taxon>
        <taxon>Streptophyta</taxon>
        <taxon>Embryophyta</taxon>
        <taxon>Marchantiophyta</taxon>
        <taxon>Marchantiopsida</taxon>
        <taxon>Marchantiidae</taxon>
        <taxon>Marchantiales</taxon>
        <taxon>Ricciaceae</taxon>
        <taxon>Riccia</taxon>
    </lineage>
</organism>
<evidence type="ECO:0000256" key="6">
    <source>
        <dbReference type="ARBA" id="ARBA00018857"/>
    </source>
</evidence>
<dbReference type="GO" id="GO:0005737">
    <property type="term" value="C:cytoplasm"/>
    <property type="evidence" value="ECO:0007669"/>
    <property type="project" value="UniProtKB-SubCell"/>
</dbReference>
<comment type="function">
    <text evidence="2">Specific and highly efficient GDP-D-glucose phosphorylase regulating the levels of GDP-D-glucose in cells.</text>
</comment>
<dbReference type="Pfam" id="PF26216">
    <property type="entry name" value="GDPGP1_C"/>
    <property type="match status" value="1"/>
</dbReference>
<evidence type="ECO:0000256" key="7">
    <source>
        <dbReference type="ARBA" id="ARBA00022490"/>
    </source>
</evidence>
<name>A0ABD1ZGF7_9MARC</name>
<gene>
    <name evidence="15" type="ORF">R1flu_018203</name>
</gene>
<dbReference type="GO" id="GO:0016787">
    <property type="term" value="F:hydrolase activity"/>
    <property type="evidence" value="ECO:0007669"/>
    <property type="project" value="UniProtKB-KW"/>
</dbReference>
<keyword evidence="10" id="KW-0548">Nucleotidyltransferase</keyword>
<evidence type="ECO:0000256" key="2">
    <source>
        <dbReference type="ARBA" id="ARBA00003049"/>
    </source>
</evidence>
<evidence type="ECO:0000256" key="10">
    <source>
        <dbReference type="ARBA" id="ARBA00022695"/>
    </source>
</evidence>
<reference evidence="15 16" key="1">
    <citation type="submission" date="2024-09" db="EMBL/GenBank/DDBJ databases">
        <title>Chromosome-scale assembly of Riccia fluitans.</title>
        <authorList>
            <person name="Paukszto L."/>
            <person name="Sawicki J."/>
            <person name="Karawczyk K."/>
            <person name="Piernik-Szablinska J."/>
            <person name="Szczecinska M."/>
            <person name="Mazdziarz M."/>
        </authorList>
    </citation>
    <scope>NUCLEOTIDE SEQUENCE [LARGE SCALE GENOMIC DNA]</scope>
    <source>
        <strain evidence="15">Rf_01</strain>
        <tissue evidence="15">Aerial parts of the thallus</tissue>
    </source>
</reference>
<keyword evidence="7" id="KW-0963">Cytoplasm</keyword>